<name>A0A168KNZ3_ABSGL</name>
<feature type="compositionally biased region" description="Basic and acidic residues" evidence="8">
    <location>
        <begin position="161"/>
        <end position="179"/>
    </location>
</feature>
<evidence type="ECO:0000256" key="3">
    <source>
        <dbReference type="ARBA" id="ARBA00022664"/>
    </source>
</evidence>
<feature type="compositionally biased region" description="Basic and acidic residues" evidence="8">
    <location>
        <begin position="310"/>
        <end position="320"/>
    </location>
</feature>
<evidence type="ECO:0000256" key="8">
    <source>
        <dbReference type="SAM" id="MobiDB-lite"/>
    </source>
</evidence>
<feature type="compositionally biased region" description="Basic and acidic residues" evidence="8">
    <location>
        <begin position="252"/>
        <end position="261"/>
    </location>
</feature>
<dbReference type="AlphaFoldDB" id="A0A168KNZ3"/>
<dbReference type="OMA" id="KERPQSH"/>
<keyword evidence="6 7" id="KW-0539">Nucleus</keyword>
<keyword evidence="10" id="KW-1185">Reference proteome</keyword>
<evidence type="ECO:0000256" key="2">
    <source>
        <dbReference type="ARBA" id="ARBA00006164"/>
    </source>
</evidence>
<evidence type="ECO:0000256" key="6">
    <source>
        <dbReference type="ARBA" id="ARBA00023242"/>
    </source>
</evidence>
<dbReference type="InterPro" id="IPR005037">
    <property type="entry name" value="PRP38"/>
</dbReference>
<comment type="subcellular location">
    <subcellularLocation>
        <location evidence="1 7">Nucleus</location>
    </subcellularLocation>
</comment>
<gene>
    <name evidence="9" type="primary">ABSGL_00385.1 scaffold 492</name>
</gene>
<dbReference type="InParanoid" id="A0A168KNZ3"/>
<comment type="similarity">
    <text evidence="2 7">Belongs to the PRP38 family.</text>
</comment>
<sequence length="320" mass="38652">MGDINQLETWGNQDTMNMNPIIYQNILDSRYFQGLYEKTTYHDVVNEVYNQVTNVAPFVTGTTPSTAFCCLYKLWTMRLTVKQLEHMIDHKDSPYIRAVGFLYLRYVCAPAQLWDWLGYYLDEEQEINVASGTKPQMKQKFYGTMLPRIPVPIARELEKKLADYDREKTKDKKGTDDHHRSNRRSPPPPSRSRRYSPSPRRRRRSPSRSPSRRNRSSSHHRHDHRSSSRRRDERNDLDDYERRSRRHHSRHDSKSSRRDERDELDDYERRQRHRRHGSRSRDSRRSRYSDDSSDDDDRRRRRQRRSPSVTRERSSEYNRS</sequence>
<dbReference type="GO" id="GO:0005681">
    <property type="term" value="C:spliceosomal complex"/>
    <property type="evidence" value="ECO:0007669"/>
    <property type="project" value="UniProtKB-KW"/>
</dbReference>
<evidence type="ECO:0000313" key="9">
    <source>
        <dbReference type="EMBL" id="SAL95086.1"/>
    </source>
</evidence>
<feature type="compositionally biased region" description="Basic and acidic residues" evidence="8">
    <location>
        <begin position="225"/>
        <end position="234"/>
    </location>
</feature>
<dbReference type="Pfam" id="PF03371">
    <property type="entry name" value="PRP38"/>
    <property type="match status" value="1"/>
</dbReference>
<dbReference type="Proteomes" id="UP000078561">
    <property type="component" value="Unassembled WGS sequence"/>
</dbReference>
<feature type="region of interest" description="Disordered" evidence="8">
    <location>
        <begin position="161"/>
        <end position="320"/>
    </location>
</feature>
<dbReference type="EMBL" id="LT550136">
    <property type="protein sequence ID" value="SAL95086.1"/>
    <property type="molecule type" value="Genomic_DNA"/>
</dbReference>
<evidence type="ECO:0000256" key="1">
    <source>
        <dbReference type="ARBA" id="ARBA00004123"/>
    </source>
</evidence>
<evidence type="ECO:0000256" key="5">
    <source>
        <dbReference type="ARBA" id="ARBA00023187"/>
    </source>
</evidence>
<dbReference type="GO" id="GO:0000398">
    <property type="term" value="P:mRNA splicing, via spliceosome"/>
    <property type="evidence" value="ECO:0007669"/>
    <property type="project" value="UniProtKB-UniRule"/>
</dbReference>
<protein>
    <recommendedName>
        <fullName evidence="7">Pre-mRNA-splicing factor 38</fullName>
    </recommendedName>
</protein>
<keyword evidence="4 7" id="KW-0747">Spliceosome</keyword>
<evidence type="ECO:0000256" key="7">
    <source>
        <dbReference type="RuleBase" id="RU367025"/>
    </source>
</evidence>
<feature type="compositionally biased region" description="Basic residues" evidence="8">
    <location>
        <begin position="191"/>
        <end position="224"/>
    </location>
</feature>
<keyword evidence="3 7" id="KW-0507">mRNA processing</keyword>
<proteinExistence type="inferred from homology"/>
<keyword evidence="5 7" id="KW-0508">mRNA splicing</keyword>
<accession>A0A168KNZ3</accession>
<feature type="compositionally biased region" description="Basic and acidic residues" evidence="8">
    <location>
        <begin position="279"/>
        <end position="290"/>
    </location>
</feature>
<organism evidence="9">
    <name type="scientific">Absidia glauca</name>
    <name type="common">Pin mould</name>
    <dbReference type="NCBI Taxonomy" id="4829"/>
    <lineage>
        <taxon>Eukaryota</taxon>
        <taxon>Fungi</taxon>
        <taxon>Fungi incertae sedis</taxon>
        <taxon>Mucoromycota</taxon>
        <taxon>Mucoromycotina</taxon>
        <taxon>Mucoromycetes</taxon>
        <taxon>Mucorales</taxon>
        <taxon>Cunninghamellaceae</taxon>
        <taxon>Absidia</taxon>
    </lineage>
</organism>
<reference evidence="9" key="1">
    <citation type="submission" date="2016-04" db="EMBL/GenBank/DDBJ databases">
        <authorList>
            <person name="Evans L.H."/>
            <person name="Alamgir A."/>
            <person name="Owens N."/>
            <person name="Weber N.D."/>
            <person name="Virtaneva K."/>
            <person name="Barbian K."/>
            <person name="Babar A."/>
            <person name="Rosenke K."/>
        </authorList>
    </citation>
    <scope>NUCLEOTIDE SEQUENCE [LARGE SCALE GENOMIC DNA]</scope>
    <source>
        <strain evidence="9">CBS 101.48</strain>
    </source>
</reference>
<dbReference type="PANTHER" id="PTHR23142">
    <property type="entry name" value="PRE-MRNA-SPLICING FACTOR 38A-RELATED"/>
    <property type="match status" value="1"/>
</dbReference>
<dbReference type="STRING" id="4829.A0A168KNZ3"/>
<comment type="function">
    <text evidence="7">Required for pre-mRNA splicing.</text>
</comment>
<dbReference type="OrthoDB" id="3881at2759"/>
<evidence type="ECO:0000313" key="10">
    <source>
        <dbReference type="Proteomes" id="UP000078561"/>
    </source>
</evidence>
<evidence type="ECO:0000256" key="4">
    <source>
        <dbReference type="ARBA" id="ARBA00022728"/>
    </source>
</evidence>